<feature type="compositionally biased region" description="Basic and acidic residues" evidence="6">
    <location>
        <begin position="725"/>
        <end position="734"/>
    </location>
</feature>
<organism evidence="8 9">
    <name type="scientific">Aspergillus calidoustus</name>
    <dbReference type="NCBI Taxonomy" id="454130"/>
    <lineage>
        <taxon>Eukaryota</taxon>
        <taxon>Fungi</taxon>
        <taxon>Dikarya</taxon>
        <taxon>Ascomycota</taxon>
        <taxon>Pezizomycotina</taxon>
        <taxon>Eurotiomycetes</taxon>
        <taxon>Eurotiomycetidae</taxon>
        <taxon>Eurotiales</taxon>
        <taxon>Aspergillaceae</taxon>
        <taxon>Aspergillus</taxon>
        <taxon>Aspergillus subgen. Nidulantes</taxon>
    </lineage>
</organism>
<gene>
    <name evidence="8" type="ORF">ASPCAL00349</name>
</gene>
<dbReference type="GO" id="GO:0000981">
    <property type="term" value="F:DNA-binding transcription factor activity, RNA polymerase II-specific"/>
    <property type="evidence" value="ECO:0007669"/>
    <property type="project" value="InterPro"/>
</dbReference>
<keyword evidence="1" id="KW-0479">Metal-binding</keyword>
<keyword evidence="4" id="KW-0804">Transcription</keyword>
<feature type="region of interest" description="Disordered" evidence="6">
    <location>
        <begin position="640"/>
        <end position="659"/>
    </location>
</feature>
<dbReference type="Pfam" id="PF04082">
    <property type="entry name" value="Fungal_trans"/>
    <property type="match status" value="1"/>
</dbReference>
<sequence>MSSQDLKVIPNLARSKRAARACTRCHSRKVRCDGSITGFPCTNCRLDGRSCTLHSGKRDKEKQIMRAIAKDRERTYSTPSNNDIHRNSGRVTFVRSQGTLRVPIQEVLDVFTKHYFLYVHPCLPVVDEALFWRKYRCPDGSAGKISTLLFQAMLFATSSFVPLEAAKECGYDSLQSARDDLYRRAKRLYELGVEKDRFVVAQASLLLTYYSTDAERSNNSRWLRTAIRHAKKERAHLYHHLQPCKKTLDLKRLWWCCMIRDRIISLGMRRPIQITPDEFDLNQPGLSFEDLQEECLQSEVYNPETKVALCRVLASLCHLVVAVTESILLVYPTTHSLPYSLAERRAQLDRLEETKFALLEWEFSWVANPDGKEYYIHPSLTLYTNLCAIYYQSARIALCNRICLLIGQNTYLSDETDLPRIESCRAELAMAIRSTADNVKQLILNGVADKLPISAVAYTLFPQILLSIQSQLSTTEEDKQLHEVMLVFFVEVFRCFRSQYYMTLILAVSWQAMELCHSQNNSSALPSSSTSLVPSATGAASNTQLTENTGYQYTTTTPNHLPSLFQLRLTEYLRLLRYVDEFFSLRAAPGEGFIYPPPSVRTPLPPDSDSLSLSPFSFPSMSVSKHRALAPAPARVSAHTACAASPHGTVSSDSTEDSKRDAADESLVYKGSMDDFLWVYFGEAELDFVGNERKGEVETDTPSAEGSGSGSEIGGEGGAGYSDGFRSDSWDGSHAKQVPGPGTRVEDTFQSMLDCLPLLGE</sequence>
<evidence type="ECO:0000256" key="3">
    <source>
        <dbReference type="ARBA" id="ARBA00023125"/>
    </source>
</evidence>
<dbReference type="InterPro" id="IPR052761">
    <property type="entry name" value="Fungal_Detox/Toxin_TFs"/>
</dbReference>
<dbReference type="SMART" id="SM00066">
    <property type="entry name" value="GAL4"/>
    <property type="match status" value="1"/>
</dbReference>
<dbReference type="SUPFAM" id="SSF57701">
    <property type="entry name" value="Zn2/Cys6 DNA-binding domain"/>
    <property type="match status" value="1"/>
</dbReference>
<dbReference type="PANTHER" id="PTHR47425:SF2">
    <property type="entry name" value="FARB-RELATED"/>
    <property type="match status" value="1"/>
</dbReference>
<dbReference type="AlphaFoldDB" id="A0A0U5FML4"/>
<dbReference type="CDD" id="cd00067">
    <property type="entry name" value="GAL4"/>
    <property type="match status" value="1"/>
</dbReference>
<dbReference type="InterPro" id="IPR007219">
    <property type="entry name" value="XnlR_reg_dom"/>
</dbReference>
<dbReference type="GO" id="GO:0008270">
    <property type="term" value="F:zinc ion binding"/>
    <property type="evidence" value="ECO:0007669"/>
    <property type="project" value="InterPro"/>
</dbReference>
<dbReference type="Proteomes" id="UP000054771">
    <property type="component" value="Unassembled WGS sequence"/>
</dbReference>
<evidence type="ECO:0000256" key="6">
    <source>
        <dbReference type="SAM" id="MobiDB-lite"/>
    </source>
</evidence>
<evidence type="ECO:0000256" key="4">
    <source>
        <dbReference type="ARBA" id="ARBA00023163"/>
    </source>
</evidence>
<dbReference type="InterPro" id="IPR001138">
    <property type="entry name" value="Zn2Cys6_DnaBD"/>
</dbReference>
<evidence type="ECO:0000256" key="2">
    <source>
        <dbReference type="ARBA" id="ARBA00023015"/>
    </source>
</evidence>
<evidence type="ECO:0000313" key="9">
    <source>
        <dbReference type="Proteomes" id="UP000054771"/>
    </source>
</evidence>
<dbReference type="EMBL" id="CDMC01000001">
    <property type="protein sequence ID" value="CEL00753.1"/>
    <property type="molecule type" value="Genomic_DNA"/>
</dbReference>
<dbReference type="OrthoDB" id="4161332at2759"/>
<evidence type="ECO:0000256" key="5">
    <source>
        <dbReference type="ARBA" id="ARBA00023242"/>
    </source>
</evidence>
<keyword evidence="2" id="KW-0805">Transcription regulation</keyword>
<proteinExistence type="predicted"/>
<dbReference type="PANTHER" id="PTHR47425">
    <property type="entry name" value="FARB-RELATED"/>
    <property type="match status" value="1"/>
</dbReference>
<keyword evidence="3" id="KW-0238">DNA-binding</keyword>
<feature type="compositionally biased region" description="Gly residues" evidence="6">
    <location>
        <begin position="707"/>
        <end position="721"/>
    </location>
</feature>
<keyword evidence="5" id="KW-0539">Nucleus</keyword>
<name>A0A0U5FML4_ASPCI</name>
<evidence type="ECO:0000313" key="8">
    <source>
        <dbReference type="EMBL" id="CEL00753.1"/>
    </source>
</evidence>
<dbReference type="GO" id="GO:0003677">
    <property type="term" value="F:DNA binding"/>
    <property type="evidence" value="ECO:0007669"/>
    <property type="project" value="UniProtKB-KW"/>
</dbReference>
<evidence type="ECO:0000259" key="7">
    <source>
        <dbReference type="PROSITE" id="PS50048"/>
    </source>
</evidence>
<dbReference type="InterPro" id="IPR036864">
    <property type="entry name" value="Zn2-C6_fun-type_DNA-bd_sf"/>
</dbReference>
<dbReference type="Pfam" id="PF00172">
    <property type="entry name" value="Zn_clus"/>
    <property type="match status" value="1"/>
</dbReference>
<feature type="domain" description="Zn(2)-C6 fungal-type" evidence="7">
    <location>
        <begin position="21"/>
        <end position="53"/>
    </location>
</feature>
<dbReference type="SMART" id="SM00906">
    <property type="entry name" value="Fungal_trans"/>
    <property type="match status" value="1"/>
</dbReference>
<dbReference type="GO" id="GO:0006351">
    <property type="term" value="P:DNA-templated transcription"/>
    <property type="evidence" value="ECO:0007669"/>
    <property type="project" value="InterPro"/>
</dbReference>
<accession>A0A0U5FML4</accession>
<dbReference type="CDD" id="cd12148">
    <property type="entry name" value="fungal_TF_MHR"/>
    <property type="match status" value="1"/>
</dbReference>
<dbReference type="PROSITE" id="PS00463">
    <property type="entry name" value="ZN2_CY6_FUNGAL_1"/>
    <property type="match status" value="1"/>
</dbReference>
<evidence type="ECO:0000256" key="1">
    <source>
        <dbReference type="ARBA" id="ARBA00022723"/>
    </source>
</evidence>
<keyword evidence="9" id="KW-1185">Reference proteome</keyword>
<dbReference type="Gene3D" id="4.10.240.10">
    <property type="entry name" value="Zn(2)-C6 fungal-type DNA-binding domain"/>
    <property type="match status" value="1"/>
</dbReference>
<reference evidence="9" key="1">
    <citation type="journal article" date="2016" name="Genome Announc.">
        <title>Draft genome sequences of fungus Aspergillus calidoustus.</title>
        <authorList>
            <person name="Horn F."/>
            <person name="Linde J."/>
            <person name="Mattern D.J."/>
            <person name="Walther G."/>
            <person name="Guthke R."/>
            <person name="Scherlach K."/>
            <person name="Martin K."/>
            <person name="Brakhage A.A."/>
            <person name="Petzke L."/>
            <person name="Valiante V."/>
        </authorList>
    </citation>
    <scope>NUCLEOTIDE SEQUENCE [LARGE SCALE GENOMIC DNA]</scope>
    <source>
        <strain evidence="9">SF006504</strain>
    </source>
</reference>
<dbReference type="STRING" id="454130.A0A0U5FML4"/>
<dbReference type="PROSITE" id="PS50048">
    <property type="entry name" value="ZN2_CY6_FUNGAL_2"/>
    <property type="match status" value="1"/>
</dbReference>
<dbReference type="OMA" id="KHYFLYV"/>
<feature type="region of interest" description="Disordered" evidence="6">
    <location>
        <begin position="693"/>
        <end position="746"/>
    </location>
</feature>
<protein>
    <submittedName>
        <fullName evidence="8">Putative FarB protein</fullName>
    </submittedName>
</protein>